<reference evidence="1" key="1">
    <citation type="submission" date="2020-07" db="EMBL/GenBank/DDBJ databases">
        <authorList>
            <person name="Pothier F. J."/>
        </authorList>
    </citation>
    <scope>NUCLEOTIDE SEQUENCE [LARGE SCALE GENOMIC DNA]</scope>
    <source>
        <plasmid evidence="1">CFBP8129_p211</plasmid>
    </source>
</reference>
<organism evidence="1">
    <name type="scientific">Xanthomonas hortorum pv. gardneri</name>
    <dbReference type="NCBI Taxonomy" id="2754056"/>
    <lineage>
        <taxon>Bacteria</taxon>
        <taxon>Pseudomonadati</taxon>
        <taxon>Pseudomonadota</taxon>
        <taxon>Gammaproteobacteria</taxon>
        <taxon>Lysobacterales</taxon>
        <taxon>Lysobacteraceae</taxon>
        <taxon>Xanthomonas</taxon>
    </lineage>
</organism>
<sequence length="70" mass="7353">MRAKPAAAVLAKGQGAARPAIAQHAGALHRARKLCSNQLLGVYAYAIDGDSAAWGWGKGLLVIWTTDLRP</sequence>
<dbReference type="AlphaFoldDB" id="A0A6V7FH65"/>
<evidence type="ECO:0000313" key="1">
    <source>
        <dbReference type="EMBL" id="CAD0362700.1"/>
    </source>
</evidence>
<geneLocation type="plasmid" evidence="1">
    <name>CFBP8129_p211</name>
</geneLocation>
<protein>
    <submittedName>
        <fullName evidence="1">Uncharacterized protein</fullName>
    </submittedName>
</protein>
<proteinExistence type="predicted"/>
<dbReference type="EMBL" id="LR828254">
    <property type="protein sequence ID" value="CAD0362698.1"/>
    <property type="molecule type" value="Genomic_DNA"/>
</dbReference>
<keyword evidence="1" id="KW-0614">Plasmid</keyword>
<name>A0A6V7FH65_9XANT</name>
<dbReference type="EMBL" id="LR828254">
    <property type="protein sequence ID" value="CAD0362700.1"/>
    <property type="molecule type" value="Genomic_DNA"/>
</dbReference>
<accession>A0A6V7FH65</accession>
<gene>
    <name evidence="1" type="ORF">CFBP8129_46070</name>
</gene>